<reference evidence="1 2" key="1">
    <citation type="submission" date="2017-08" db="EMBL/GenBank/DDBJ databases">
        <title>Genomic and metabolic characterisation of spoilage-associated Pseudomonas species.</title>
        <authorList>
            <person name="Stanborough T."/>
            <person name="Fegan N."/>
            <person name="Powell S.M."/>
            <person name="Singh T."/>
            <person name="Tamplin M.L."/>
            <person name="Chandry P.S."/>
        </authorList>
    </citation>
    <scope>NUCLEOTIDE SEQUENCE [LARGE SCALE GENOMIC DNA]</scope>
    <source>
        <strain evidence="1 2">F1820</strain>
    </source>
</reference>
<proteinExistence type="predicted"/>
<dbReference type="AlphaFoldDB" id="A0A266LVS2"/>
<dbReference type="EMBL" id="NQKL01000006">
    <property type="protein sequence ID" value="OZY42119.1"/>
    <property type="molecule type" value="Genomic_DNA"/>
</dbReference>
<accession>A0A266LVS2</accession>
<sequence>MPPLLALALPALKSMALPIVNKIMNTVGHTVNGVINSVVDKGKSSAIDIVQNPQQTKNKIFF</sequence>
<gene>
    <name evidence="1" type="ORF">CJF43_10025</name>
</gene>
<name>A0A266LVS2_PSEFR</name>
<dbReference type="Proteomes" id="UP000216113">
    <property type="component" value="Unassembled WGS sequence"/>
</dbReference>
<organism evidence="1 2">
    <name type="scientific">Pseudomonas fragi</name>
    <dbReference type="NCBI Taxonomy" id="296"/>
    <lineage>
        <taxon>Bacteria</taxon>
        <taxon>Pseudomonadati</taxon>
        <taxon>Pseudomonadota</taxon>
        <taxon>Gammaproteobacteria</taxon>
        <taxon>Pseudomonadales</taxon>
        <taxon>Pseudomonadaceae</taxon>
        <taxon>Pseudomonas</taxon>
    </lineage>
</organism>
<evidence type="ECO:0000313" key="2">
    <source>
        <dbReference type="Proteomes" id="UP000216113"/>
    </source>
</evidence>
<comment type="caution">
    <text evidence="1">The sequence shown here is derived from an EMBL/GenBank/DDBJ whole genome shotgun (WGS) entry which is preliminary data.</text>
</comment>
<evidence type="ECO:0000313" key="1">
    <source>
        <dbReference type="EMBL" id="OZY42119.1"/>
    </source>
</evidence>
<protein>
    <submittedName>
        <fullName evidence="1">Uncharacterized protein</fullName>
    </submittedName>
</protein>